<dbReference type="AlphaFoldDB" id="A0A6S7IF51"/>
<dbReference type="SMART" id="SM00369">
    <property type="entry name" value="LRR_TYP"/>
    <property type="match status" value="6"/>
</dbReference>
<evidence type="ECO:0000256" key="7">
    <source>
        <dbReference type="ARBA" id="ARBA00022989"/>
    </source>
</evidence>
<name>A0A6S7IF51_PARCT</name>
<dbReference type="InterPro" id="IPR000157">
    <property type="entry name" value="TIR_dom"/>
</dbReference>
<dbReference type="InterPro" id="IPR026906">
    <property type="entry name" value="LRR_5"/>
</dbReference>
<dbReference type="Proteomes" id="UP001152795">
    <property type="component" value="Unassembled WGS sequence"/>
</dbReference>
<evidence type="ECO:0000256" key="4">
    <source>
        <dbReference type="ARBA" id="ARBA00022692"/>
    </source>
</evidence>
<dbReference type="Pfam" id="PF01582">
    <property type="entry name" value="TIR"/>
    <property type="match status" value="1"/>
</dbReference>
<dbReference type="PROSITE" id="PS50104">
    <property type="entry name" value="TIR"/>
    <property type="match status" value="1"/>
</dbReference>
<dbReference type="InterPro" id="IPR003591">
    <property type="entry name" value="Leu-rich_rpt_typical-subtyp"/>
</dbReference>
<keyword evidence="5" id="KW-0732">Signal</keyword>
<dbReference type="InterPro" id="IPR035897">
    <property type="entry name" value="Toll_tir_struct_dom_sf"/>
</dbReference>
<protein>
    <submittedName>
        <fullName evidence="11">Toll-like</fullName>
    </submittedName>
</protein>
<dbReference type="GO" id="GO:0038023">
    <property type="term" value="F:signaling receptor activity"/>
    <property type="evidence" value="ECO:0007669"/>
    <property type="project" value="TreeGrafter"/>
</dbReference>
<dbReference type="PANTHER" id="PTHR24365:SF541">
    <property type="entry name" value="PROTEIN TOLL-RELATED"/>
    <property type="match status" value="1"/>
</dbReference>
<dbReference type="SUPFAM" id="SSF52058">
    <property type="entry name" value="L domain-like"/>
    <property type="match status" value="2"/>
</dbReference>
<dbReference type="SUPFAM" id="SSF52200">
    <property type="entry name" value="Toll/Interleukin receptor TIR domain"/>
    <property type="match status" value="1"/>
</dbReference>
<dbReference type="GO" id="GO:0005886">
    <property type="term" value="C:plasma membrane"/>
    <property type="evidence" value="ECO:0007669"/>
    <property type="project" value="TreeGrafter"/>
</dbReference>
<keyword evidence="9" id="KW-0675">Receptor</keyword>
<reference evidence="11" key="1">
    <citation type="submission" date="2020-04" db="EMBL/GenBank/DDBJ databases">
        <authorList>
            <person name="Alioto T."/>
            <person name="Alioto T."/>
            <person name="Gomez Garrido J."/>
        </authorList>
    </citation>
    <scope>NUCLEOTIDE SEQUENCE</scope>
    <source>
        <strain evidence="11">A484AB</strain>
    </source>
</reference>
<evidence type="ECO:0000256" key="9">
    <source>
        <dbReference type="ARBA" id="ARBA00023170"/>
    </source>
</evidence>
<comment type="similarity">
    <text evidence="2">Belongs to the Toll-like receptor family.</text>
</comment>
<accession>A0A6S7IF51</accession>
<evidence type="ECO:0000313" key="11">
    <source>
        <dbReference type="EMBL" id="CAB4004821.1"/>
    </source>
</evidence>
<proteinExistence type="inferred from homology"/>
<keyword evidence="12" id="KW-1185">Reference proteome</keyword>
<keyword evidence="10" id="KW-0325">Glycoprotein</keyword>
<dbReference type="GO" id="GO:0007165">
    <property type="term" value="P:signal transduction"/>
    <property type="evidence" value="ECO:0007669"/>
    <property type="project" value="InterPro"/>
</dbReference>
<dbReference type="SMART" id="SM00013">
    <property type="entry name" value="LRRNT"/>
    <property type="match status" value="1"/>
</dbReference>
<dbReference type="Gene3D" id="3.80.10.10">
    <property type="entry name" value="Ribonuclease Inhibitor"/>
    <property type="match status" value="4"/>
</dbReference>
<sequence>MFFLVVSSEDPREECSLNLNVGDILKRSVQKSEQSSVAVHQIGCVCHSPARMSFCRAENFTANDVILYLTIFRHCRVTGADLAVWGRAADLRVLYLMDDVILQDNGETKDDLQGLFNIGTLTLRNLKNKTIPRMFLSYIWEKMAEIQLSKIRLGSTVNILKTTMPYLQSLELSGNDLRALPDFPWCNRSLKLPRKLSRTFTMNAYYSQGATINPHVYRRFYAVHFNPGIRDFKIPSGSLDKISIRGDNLKSIDSTMFHGVTGLKVIDLSLNKLSHIPERIFEKTPDVVSVNFANNNLTWLDGKTFENLTNLRKLDAGHNYIHTIQNGFLSDKLVNLEAIEFENNLLRVIEARAFPRSVLNALKKINLRKNKLREVPQFGFYVRNLKTYDISENGIDFAGFVRTVDRIFMPDFLYVHTNSGSSIDTPINFRNEKILNLERNAIERFDLTEFNKTRLITLEFILKVFTISLTGNPLHCDCKTRELQIKLLNWTKGNTEITEKDFESWVCHTPPELRGMKILNVPSKDLRCERRCGKCPKRCTCYRSDSDSVTLVDCRRRNLTMLPSILPNGMVELRLEYNQIENLTFSKNTENVTSLYASHNKLQRVSLTLKHFPSKLNEIYLDSNKLTTLPNGFRNFTLSRINLQNNFFTCGCENRWMKSWLKQQSKAFVGGAESVACSSGGMNQAKPLVSVKDTDFVCTETVKPNGYNVNEIKAISAYVLAGFLFTLLVMVALIYRFRKELKLVLYTRFDWHPFDRVDDSDPSKVYDAFVSFNMCDKRWVMETLQNKLENHHPSYKLCIHYRDFIPGAPIAETILESVKKSRRMIMVLSRNFIQSEWCMLEFRAAHRRVLKGRTNYLIIVLFDDVNVDSLDDELKLYLKTNTYLSVQSKWFWQQLKYALPQKKQETSDGFLGNQALDSDEKYIQA</sequence>
<dbReference type="OrthoDB" id="5983987at2759"/>
<dbReference type="SMART" id="SM00364">
    <property type="entry name" value="LRR_BAC"/>
    <property type="match status" value="3"/>
</dbReference>
<dbReference type="InterPro" id="IPR001611">
    <property type="entry name" value="Leu-rich_rpt"/>
</dbReference>
<dbReference type="PRINTS" id="PR01537">
    <property type="entry name" value="INTRLKN1R1F"/>
</dbReference>
<keyword evidence="3" id="KW-0433">Leucine-rich repeat</keyword>
<dbReference type="SMART" id="SM00082">
    <property type="entry name" value="LRRCT"/>
    <property type="match status" value="2"/>
</dbReference>
<dbReference type="Gene3D" id="3.40.50.10140">
    <property type="entry name" value="Toll/interleukin-1 receptor homology (TIR) domain"/>
    <property type="match status" value="1"/>
</dbReference>
<keyword evidence="8" id="KW-0472">Membrane</keyword>
<comment type="subcellular location">
    <subcellularLocation>
        <location evidence="1">Membrane</location>
        <topology evidence="1">Single-pass type I membrane protein</topology>
    </subcellularLocation>
</comment>
<dbReference type="Pfam" id="PF13306">
    <property type="entry name" value="LRR_5"/>
    <property type="match status" value="1"/>
</dbReference>
<dbReference type="SMART" id="SM00255">
    <property type="entry name" value="TIR"/>
    <property type="match status" value="1"/>
</dbReference>
<evidence type="ECO:0000256" key="6">
    <source>
        <dbReference type="ARBA" id="ARBA00022737"/>
    </source>
</evidence>
<dbReference type="InterPro" id="IPR000372">
    <property type="entry name" value="LRRNT"/>
</dbReference>
<evidence type="ECO:0000256" key="3">
    <source>
        <dbReference type="ARBA" id="ARBA00022614"/>
    </source>
</evidence>
<evidence type="ECO:0000256" key="1">
    <source>
        <dbReference type="ARBA" id="ARBA00004479"/>
    </source>
</evidence>
<dbReference type="PROSITE" id="PS51450">
    <property type="entry name" value="LRR"/>
    <property type="match status" value="1"/>
</dbReference>
<evidence type="ECO:0000256" key="2">
    <source>
        <dbReference type="ARBA" id="ARBA00009634"/>
    </source>
</evidence>
<dbReference type="EMBL" id="CACRXK020005010">
    <property type="protein sequence ID" value="CAB4004821.1"/>
    <property type="molecule type" value="Genomic_DNA"/>
</dbReference>
<dbReference type="InterPro" id="IPR032675">
    <property type="entry name" value="LRR_dom_sf"/>
</dbReference>
<gene>
    <name evidence="11" type="ORF">PACLA_8A026290</name>
</gene>
<dbReference type="InterPro" id="IPR000483">
    <property type="entry name" value="Cys-rich_flank_reg_C"/>
</dbReference>
<keyword evidence="6" id="KW-0677">Repeat</keyword>
<evidence type="ECO:0000313" key="12">
    <source>
        <dbReference type="Proteomes" id="UP001152795"/>
    </source>
</evidence>
<comment type="caution">
    <text evidence="11">The sequence shown here is derived from an EMBL/GenBank/DDBJ whole genome shotgun (WGS) entry which is preliminary data.</text>
</comment>
<organism evidence="11 12">
    <name type="scientific">Paramuricea clavata</name>
    <name type="common">Red gorgonian</name>
    <name type="synonym">Violescent sea-whip</name>
    <dbReference type="NCBI Taxonomy" id="317549"/>
    <lineage>
        <taxon>Eukaryota</taxon>
        <taxon>Metazoa</taxon>
        <taxon>Cnidaria</taxon>
        <taxon>Anthozoa</taxon>
        <taxon>Octocorallia</taxon>
        <taxon>Malacalcyonacea</taxon>
        <taxon>Plexauridae</taxon>
        <taxon>Paramuricea</taxon>
    </lineage>
</organism>
<evidence type="ECO:0000256" key="10">
    <source>
        <dbReference type="ARBA" id="ARBA00023180"/>
    </source>
</evidence>
<keyword evidence="7" id="KW-1133">Transmembrane helix</keyword>
<dbReference type="PANTHER" id="PTHR24365">
    <property type="entry name" value="TOLL-LIKE RECEPTOR"/>
    <property type="match status" value="1"/>
</dbReference>
<evidence type="ECO:0000256" key="5">
    <source>
        <dbReference type="ARBA" id="ARBA00022729"/>
    </source>
</evidence>
<evidence type="ECO:0000256" key="8">
    <source>
        <dbReference type="ARBA" id="ARBA00023136"/>
    </source>
</evidence>
<keyword evidence="4" id="KW-0812">Transmembrane</keyword>
<dbReference type="FunFam" id="3.40.50.10140:FF:000026">
    <property type="entry name" value="Toll-like receptor 2"/>
    <property type="match status" value="1"/>
</dbReference>